<evidence type="ECO:0000256" key="1">
    <source>
        <dbReference type="SAM" id="MobiDB-lite"/>
    </source>
</evidence>
<dbReference type="PROSITE" id="PS50231">
    <property type="entry name" value="RICIN_B_LECTIN"/>
    <property type="match status" value="1"/>
</dbReference>
<name>A0ABZ1QMQ7_9ACTN</name>
<feature type="domain" description="Ricin B lectin" evidence="3">
    <location>
        <begin position="52"/>
        <end position="183"/>
    </location>
</feature>
<protein>
    <submittedName>
        <fullName evidence="4">RICIN domain-containing protein</fullName>
    </submittedName>
</protein>
<dbReference type="InterPro" id="IPR000772">
    <property type="entry name" value="Ricin_B_lectin"/>
</dbReference>
<reference evidence="4" key="1">
    <citation type="submission" date="2022-10" db="EMBL/GenBank/DDBJ databases">
        <title>The complete genomes of actinobacterial strains from the NBC collection.</title>
        <authorList>
            <person name="Joergensen T.S."/>
            <person name="Alvarez Arevalo M."/>
            <person name="Sterndorff E.B."/>
            <person name="Faurdal D."/>
            <person name="Vuksanovic O."/>
            <person name="Mourched A.-S."/>
            <person name="Charusanti P."/>
            <person name="Shaw S."/>
            <person name="Blin K."/>
            <person name="Weber T."/>
        </authorList>
    </citation>
    <scope>NUCLEOTIDE SEQUENCE</scope>
    <source>
        <strain evidence="4">NBC_00303</strain>
    </source>
</reference>
<sequence length="183" mass="19228">MPRRLLTLGAVLVSAWALGVTPASASASGPSHLPGPGQSTSDQGMSAAAAGGWLIHTFNGKCLEVENSGTANGARVQQWACNGQAGSGWYGEKHGSYEYVKNYHSGKCLEVENSRTTNGARVQQWACNGQAGSKWYPLDAGNGYYTLRNPASGKCLEVENSGTANGARVQLWDCKGQAGTKLY</sequence>
<feature type="region of interest" description="Disordered" evidence="1">
    <location>
        <begin position="24"/>
        <end position="45"/>
    </location>
</feature>
<dbReference type="Pfam" id="PF14200">
    <property type="entry name" value="RicinB_lectin_2"/>
    <property type="match status" value="1"/>
</dbReference>
<keyword evidence="5" id="KW-1185">Reference proteome</keyword>
<gene>
    <name evidence="4" type="ORF">OHA91_38205</name>
</gene>
<dbReference type="SUPFAM" id="SSF50370">
    <property type="entry name" value="Ricin B-like lectins"/>
    <property type="match status" value="1"/>
</dbReference>
<evidence type="ECO:0000313" key="5">
    <source>
        <dbReference type="Proteomes" id="UP001432312"/>
    </source>
</evidence>
<evidence type="ECO:0000259" key="3">
    <source>
        <dbReference type="SMART" id="SM00458"/>
    </source>
</evidence>
<dbReference type="RefSeq" id="WP_328740952.1">
    <property type="nucleotide sequence ID" value="NZ_CP108036.1"/>
</dbReference>
<dbReference type="Proteomes" id="UP001432312">
    <property type="component" value="Chromosome"/>
</dbReference>
<dbReference type="InterPro" id="IPR035992">
    <property type="entry name" value="Ricin_B-like_lectins"/>
</dbReference>
<feature type="signal peptide" evidence="2">
    <location>
        <begin position="1"/>
        <end position="25"/>
    </location>
</feature>
<organism evidence="4 5">
    <name type="scientific">Streptomyces erythrochromogenes</name>
    <dbReference type="NCBI Taxonomy" id="285574"/>
    <lineage>
        <taxon>Bacteria</taxon>
        <taxon>Bacillati</taxon>
        <taxon>Actinomycetota</taxon>
        <taxon>Actinomycetes</taxon>
        <taxon>Kitasatosporales</taxon>
        <taxon>Streptomycetaceae</taxon>
        <taxon>Streptomyces</taxon>
    </lineage>
</organism>
<dbReference type="SMART" id="SM00458">
    <property type="entry name" value="RICIN"/>
    <property type="match status" value="1"/>
</dbReference>
<evidence type="ECO:0000313" key="4">
    <source>
        <dbReference type="EMBL" id="WUN83826.1"/>
    </source>
</evidence>
<proteinExistence type="predicted"/>
<evidence type="ECO:0000256" key="2">
    <source>
        <dbReference type="SAM" id="SignalP"/>
    </source>
</evidence>
<feature type="chain" id="PRO_5047314359" evidence="2">
    <location>
        <begin position="26"/>
        <end position="183"/>
    </location>
</feature>
<dbReference type="CDD" id="cd00161">
    <property type="entry name" value="beta-trefoil_Ricin-like"/>
    <property type="match status" value="1"/>
</dbReference>
<accession>A0ABZ1QMQ7</accession>
<dbReference type="EMBL" id="CP108036">
    <property type="protein sequence ID" value="WUN83826.1"/>
    <property type="molecule type" value="Genomic_DNA"/>
</dbReference>
<dbReference type="Gene3D" id="2.80.10.50">
    <property type="match status" value="3"/>
</dbReference>
<dbReference type="GeneID" id="95502014"/>
<keyword evidence="2" id="KW-0732">Signal</keyword>